<dbReference type="EMBL" id="CP127173">
    <property type="protein sequence ID" value="WIV59355.1"/>
    <property type="molecule type" value="Genomic_DNA"/>
</dbReference>
<protein>
    <submittedName>
        <fullName evidence="2">Uncharacterized protein</fullName>
    </submittedName>
</protein>
<reference evidence="2 3" key="1">
    <citation type="submission" date="2023-06" db="EMBL/GenBank/DDBJ databases">
        <authorList>
            <person name="Oyuntsetseg B."/>
            <person name="Kim S.B."/>
        </authorList>
    </citation>
    <scope>NUCLEOTIDE SEQUENCE [LARGE SCALE GENOMIC DNA]</scope>
    <source>
        <strain evidence="2 3">2-2</strain>
    </source>
</reference>
<dbReference type="RefSeq" id="WP_285456898.1">
    <property type="nucleotide sequence ID" value="NZ_CP127173.1"/>
</dbReference>
<accession>A0ABY8XUI9</accession>
<evidence type="ECO:0000313" key="2">
    <source>
        <dbReference type="EMBL" id="WIV59355.1"/>
    </source>
</evidence>
<feature type="region of interest" description="Disordered" evidence="1">
    <location>
        <begin position="1"/>
        <end position="23"/>
    </location>
</feature>
<sequence>MKPDGVVVPEGTNPDPVVEPGPENCGVPVVPGTKLFVPPGVLTEPGPGMVTLEGLLMPLFSPVPLWSPEPPRC</sequence>
<dbReference type="Proteomes" id="UP001227101">
    <property type="component" value="Chromosome"/>
</dbReference>
<evidence type="ECO:0000313" key="3">
    <source>
        <dbReference type="Proteomes" id="UP001227101"/>
    </source>
</evidence>
<gene>
    <name evidence="2" type="ORF">QP939_12405</name>
</gene>
<organism evidence="2 3">
    <name type="scientific">Amycolatopsis nalaikhensis</name>
    <dbReference type="NCBI Taxonomy" id="715472"/>
    <lineage>
        <taxon>Bacteria</taxon>
        <taxon>Bacillati</taxon>
        <taxon>Actinomycetota</taxon>
        <taxon>Actinomycetes</taxon>
        <taxon>Pseudonocardiales</taxon>
        <taxon>Pseudonocardiaceae</taxon>
        <taxon>Amycolatopsis</taxon>
    </lineage>
</organism>
<proteinExistence type="predicted"/>
<evidence type="ECO:0000256" key="1">
    <source>
        <dbReference type="SAM" id="MobiDB-lite"/>
    </source>
</evidence>
<keyword evidence="3" id="KW-1185">Reference proteome</keyword>
<name>A0ABY8XUI9_9PSEU</name>